<gene>
    <name evidence="1" type="ORF">F444_05191</name>
</gene>
<sequence length="38" mass="4488">MKTSVVLTTKNWLQMALRPDQKTWARTVWSIVLRKTLS</sequence>
<proteinExistence type="predicted"/>
<dbReference type="Proteomes" id="UP000028582">
    <property type="component" value="Unassembled WGS sequence"/>
</dbReference>
<evidence type="ECO:0000313" key="1">
    <source>
        <dbReference type="EMBL" id="ETO80241.1"/>
    </source>
</evidence>
<name>A0A081AMY0_PHYNI</name>
<reference evidence="1 2" key="1">
    <citation type="submission" date="2013-11" db="EMBL/GenBank/DDBJ databases">
        <title>The Genome Sequence of Phytophthora parasitica P1976.</title>
        <authorList>
            <consortium name="The Broad Institute Genomics Platform"/>
            <person name="Russ C."/>
            <person name="Tyler B."/>
            <person name="Panabieres F."/>
            <person name="Shan W."/>
            <person name="Tripathy S."/>
            <person name="Grunwald N."/>
            <person name="Machado M."/>
            <person name="Johnson C.S."/>
            <person name="Walker B."/>
            <person name="Young S."/>
            <person name="Zeng Q."/>
            <person name="Gargeya S."/>
            <person name="Fitzgerald M."/>
            <person name="Haas B."/>
            <person name="Abouelleil A."/>
            <person name="Allen A.W."/>
            <person name="Alvarado L."/>
            <person name="Arachchi H.M."/>
            <person name="Berlin A.M."/>
            <person name="Chapman S.B."/>
            <person name="Gainer-Dewar J."/>
            <person name="Goldberg J."/>
            <person name="Griggs A."/>
            <person name="Gujja S."/>
            <person name="Hansen M."/>
            <person name="Howarth C."/>
            <person name="Imamovic A."/>
            <person name="Ireland A."/>
            <person name="Larimer J."/>
            <person name="McCowan C."/>
            <person name="Murphy C."/>
            <person name="Pearson M."/>
            <person name="Poon T.W."/>
            <person name="Priest M."/>
            <person name="Roberts A."/>
            <person name="Saif S."/>
            <person name="Shea T."/>
            <person name="Sisk P."/>
            <person name="Sykes S."/>
            <person name="Wortman J."/>
            <person name="Nusbaum C."/>
            <person name="Birren B."/>
        </authorList>
    </citation>
    <scope>NUCLEOTIDE SEQUENCE [LARGE SCALE GENOMIC DNA]</scope>
    <source>
        <strain evidence="1 2">P1976</strain>
    </source>
</reference>
<accession>A0A081AMY0</accession>
<protein>
    <submittedName>
        <fullName evidence="1">Uncharacterized protein</fullName>
    </submittedName>
</protein>
<comment type="caution">
    <text evidence="1">The sequence shown here is derived from an EMBL/GenBank/DDBJ whole genome shotgun (WGS) entry which is preliminary data.</text>
</comment>
<evidence type="ECO:0000313" key="2">
    <source>
        <dbReference type="Proteomes" id="UP000028582"/>
    </source>
</evidence>
<organism evidence="1 2">
    <name type="scientific">Phytophthora nicotianae P1976</name>
    <dbReference type="NCBI Taxonomy" id="1317066"/>
    <lineage>
        <taxon>Eukaryota</taxon>
        <taxon>Sar</taxon>
        <taxon>Stramenopiles</taxon>
        <taxon>Oomycota</taxon>
        <taxon>Peronosporomycetes</taxon>
        <taxon>Peronosporales</taxon>
        <taxon>Peronosporaceae</taxon>
        <taxon>Phytophthora</taxon>
    </lineage>
</organism>
<dbReference type="AlphaFoldDB" id="A0A081AMY0"/>
<dbReference type="EMBL" id="ANJA01001005">
    <property type="protein sequence ID" value="ETO80241.1"/>
    <property type="molecule type" value="Genomic_DNA"/>
</dbReference>